<dbReference type="AlphaFoldDB" id="Q53K59"/>
<evidence type="ECO:0000256" key="1">
    <source>
        <dbReference type="SAM" id="MobiDB-lite"/>
    </source>
</evidence>
<feature type="region of interest" description="Disordered" evidence="1">
    <location>
        <begin position="168"/>
        <end position="193"/>
    </location>
</feature>
<sequence>MATSAESPSASTAEYAENMGTIPVSAKEHTTFLIMWLEKFLFCGPSCGPTTNWQHVAEALVDKKQFPLGKYLIGYLYQTLSSASARIAVNSVVGAGGPWWLLQVWLNLHTIKTTESSPPHVSQSGVNINYATGLLPNGGGFAPSIIGYNAPKTSTLLHGQTRELILSEAGKRKRTKSSDVVPSATKKKPKKQKAAAVDDLLTINPDVEWFLDDEEIEEAIDDAAADISEAREQIPPADIPAPQRTPPTPTHPARQPTPARSPTSHHHESSEHTPSAVGSHHIEEEVEPTPTIPALADMFSFDIKQFFDDEEETTSLPLALLTDDAKATLLYIAHRLGSSLDSLVVDCGPIRARFEEIHDQIPKDQAEIISLAVYLEQHRFKLEKTRQRIADRSERKELEATIQANRQTINEDKSKLDEMTTDSVQINIDRLKTRRAELLAELEKCEA</sequence>
<proteinExistence type="predicted"/>
<gene>
    <name evidence="4" type="ordered locus">LOC_Os03g43070</name>
</gene>
<name>Q53K59_ORYSJ</name>
<reference evidence="4" key="4">
    <citation type="submission" date="2006-06" db="EMBL/GenBank/DDBJ databases">
        <authorList>
            <person name="Buell R."/>
            <person name="Wing R.A."/>
            <person name="McCombie W.A."/>
            <person name="Ouyang S."/>
        </authorList>
    </citation>
    <scope>NUCLEOTIDE SEQUENCE</scope>
</reference>
<reference evidence="3" key="1">
    <citation type="submission" date="2003-10" db="EMBL/GenBank/DDBJ databases">
        <authorList>
            <person name="Buell C."/>
            <person name="Yuan Q."/>
            <person name="Ouyang S."/>
            <person name="Liu J."/>
            <person name="Wang A."/>
            <person name="Maiti R."/>
            <person name="Lin H."/>
            <person name="Zhu W."/>
            <person name="Hamilton J."/>
            <person name="Jones K."/>
            <person name="Tallon L."/>
            <person name="Feldblyum T."/>
            <person name="Tsitrin T."/>
            <person name="Bera J."/>
            <person name="Kim M."/>
            <person name="Jin S."/>
            <person name="Fadrosh D."/>
            <person name="Vuong H."/>
            <person name="Overton II L."/>
            <person name="Reardon M."/>
            <person name="Weaver B."/>
            <person name="Johri S."/>
            <person name="Lewis M."/>
            <person name="Utterback T."/>
            <person name="Van Aken S."/>
            <person name="Wortman J."/>
            <person name="Haas B."/>
            <person name="Koo H."/>
            <person name="Zismann V."/>
            <person name="Hsiao J."/>
            <person name="Iobst S."/>
            <person name="de Vazeilles A."/>
            <person name="White O."/>
            <person name="Salzberg S."/>
            <person name="Fraser C."/>
        </authorList>
    </citation>
    <scope>NUCLEOTIDE SEQUENCE</scope>
</reference>
<feature type="region of interest" description="Disordered" evidence="1">
    <location>
        <begin position="234"/>
        <end position="286"/>
    </location>
</feature>
<dbReference type="EMBL" id="DP000009">
    <property type="protein sequence ID" value="ABF97741.1"/>
    <property type="molecule type" value="Genomic_DNA"/>
</dbReference>
<feature type="compositionally biased region" description="Pro residues" evidence="1">
    <location>
        <begin position="237"/>
        <end position="250"/>
    </location>
</feature>
<evidence type="ECO:0000259" key="2">
    <source>
        <dbReference type="Pfam" id="PF07197"/>
    </source>
</evidence>
<evidence type="ECO:0000313" key="4">
    <source>
        <dbReference type="EMBL" id="ABF97741.1"/>
    </source>
</evidence>
<evidence type="ECO:0000313" key="3">
    <source>
        <dbReference type="EMBL" id="AAX95595.1"/>
    </source>
</evidence>
<feature type="domain" description="DUF1409" evidence="2">
    <location>
        <begin position="335"/>
        <end position="382"/>
    </location>
</feature>
<organism evidence="3">
    <name type="scientific">Oryza sativa subsp. japonica</name>
    <name type="common">Rice</name>
    <dbReference type="NCBI Taxonomy" id="39947"/>
    <lineage>
        <taxon>Eukaryota</taxon>
        <taxon>Viridiplantae</taxon>
        <taxon>Streptophyta</taxon>
        <taxon>Embryophyta</taxon>
        <taxon>Tracheophyta</taxon>
        <taxon>Spermatophyta</taxon>
        <taxon>Magnoliopsida</taxon>
        <taxon>Liliopsida</taxon>
        <taxon>Poales</taxon>
        <taxon>Poaceae</taxon>
        <taxon>BOP clade</taxon>
        <taxon>Oryzoideae</taxon>
        <taxon>Oryzeae</taxon>
        <taxon>Oryzinae</taxon>
        <taxon>Oryza</taxon>
        <taxon>Oryza sativa</taxon>
    </lineage>
</organism>
<dbReference type="InterPro" id="IPR010811">
    <property type="entry name" value="DUF1409"/>
</dbReference>
<reference evidence="4" key="2">
    <citation type="journal article" date="2005" name="Genome Res.">
        <title>Sequence, annotation, and analysis of synteny between rice chromosome 3 and diverged grass species.</title>
        <authorList>
            <consortium name="Rice Chromosome 3 Sequencing Consortium"/>
            <person name="Buell C.R."/>
            <person name="Yuan Q."/>
            <person name="Ouyang S."/>
            <person name="Liu J."/>
            <person name="Zhu W."/>
            <person name="Wang A."/>
            <person name="Maiti R."/>
            <person name="Haas B."/>
            <person name="Wortman J."/>
            <person name="Pertea M."/>
            <person name="Jones K.M."/>
            <person name="Kim M."/>
            <person name="Overton L."/>
            <person name="Tsitrin T."/>
            <person name="Fadrosh D."/>
            <person name="Bera J."/>
            <person name="Weaver B."/>
            <person name="Jin S."/>
            <person name="Johri S."/>
            <person name="Reardon M."/>
            <person name="Webb K."/>
            <person name="Hill J."/>
            <person name="Moffat K."/>
            <person name="Tallon L."/>
            <person name="Van Aken S."/>
            <person name="Lewis M."/>
            <person name="Utterback T."/>
            <person name="Feldblyum T."/>
            <person name="Zismann V."/>
            <person name="Iobst S."/>
            <person name="Hsiao J."/>
            <person name="de Vazeille A.R."/>
            <person name="Salzberg S.L."/>
            <person name="White O."/>
            <person name="Fraser C."/>
            <person name="Yu Y."/>
            <person name="Kim H."/>
            <person name="Rambo T."/>
            <person name="Currie J."/>
            <person name="Collura K."/>
            <person name="Kernodle-Thompson S."/>
            <person name="Wei F."/>
            <person name="Kudrna K."/>
            <person name="Ammiraju J.S."/>
            <person name="Luo M."/>
            <person name="Goicoechea J.L."/>
            <person name="Wing R.A."/>
            <person name="Henry D."/>
            <person name="Oates R."/>
            <person name="Palmer M."/>
            <person name="Pries G."/>
            <person name="Saski C."/>
            <person name="Simmons J."/>
            <person name="Soderlund C."/>
            <person name="Nelson W."/>
            <person name="de la Bastide M."/>
            <person name="Spiegel L."/>
            <person name="Nascimento L."/>
            <person name="Huang E."/>
            <person name="Preston R."/>
            <person name="Zutavern T."/>
            <person name="Palmer L."/>
            <person name="O'Shaughnessy A."/>
            <person name="Dike S."/>
            <person name="McCombie W.R."/>
            <person name="Minx P."/>
            <person name="Cordum H."/>
            <person name="Wilson R."/>
            <person name="Jin W."/>
            <person name="Lee H.R."/>
            <person name="Jiang J."/>
            <person name="Jackson S."/>
        </authorList>
    </citation>
    <scope>NUCLEOTIDE SEQUENCE [LARGE SCALE GENOMIC DNA]</scope>
</reference>
<protein>
    <recommendedName>
        <fullName evidence="2">DUF1409 domain-containing protein</fullName>
    </recommendedName>
</protein>
<reference evidence="3" key="3">
    <citation type="submission" date="2005-04" db="EMBL/GenBank/DDBJ databases">
        <authorList>
            <person name="Buell R."/>
        </authorList>
    </citation>
    <scope>NUCLEOTIDE SEQUENCE</scope>
</reference>
<dbReference type="Pfam" id="PF07197">
    <property type="entry name" value="DUF1409"/>
    <property type="match status" value="1"/>
</dbReference>
<dbReference type="EMBL" id="AC146816">
    <property type="protein sequence ID" value="AAX95595.1"/>
    <property type="molecule type" value="Genomic_DNA"/>
</dbReference>
<accession>Q53K59</accession>